<reference evidence="1 2" key="1">
    <citation type="journal article" date="2020" name="Nat. Food">
        <title>A phased Vanilla planifolia genome enables genetic improvement of flavour and production.</title>
        <authorList>
            <person name="Hasing T."/>
            <person name="Tang H."/>
            <person name="Brym M."/>
            <person name="Khazi F."/>
            <person name="Huang T."/>
            <person name="Chambers A.H."/>
        </authorList>
    </citation>
    <scope>NUCLEOTIDE SEQUENCE [LARGE SCALE GENOMIC DNA]</scope>
    <source>
        <tissue evidence="1">Leaf</tissue>
    </source>
</reference>
<dbReference type="Proteomes" id="UP000636800">
    <property type="component" value="Chromosome 2"/>
</dbReference>
<sequence>MGSQIHTTEDGVGSMWGIRLSHNNINSWPANTTAAVGIHLLSCRKSTITPHFNTPCHCMWCHQSPPQWGRGTKPKIPGFPKRDGLHYTNADMPLACILGCNLHSKNGWFMGFYNS</sequence>
<proteinExistence type="predicted"/>
<dbReference type="OrthoDB" id="761790at2759"/>
<keyword evidence="2" id="KW-1185">Reference proteome</keyword>
<evidence type="ECO:0000313" key="2">
    <source>
        <dbReference type="Proteomes" id="UP000636800"/>
    </source>
</evidence>
<dbReference type="AlphaFoldDB" id="A0A835RKH4"/>
<gene>
    <name evidence="1" type="ORF">HPP92_006527</name>
</gene>
<name>A0A835RKH4_VANPL</name>
<dbReference type="EMBL" id="JADCNL010000002">
    <property type="protein sequence ID" value="KAG0493129.1"/>
    <property type="molecule type" value="Genomic_DNA"/>
</dbReference>
<organism evidence="1 2">
    <name type="scientific">Vanilla planifolia</name>
    <name type="common">Vanilla</name>
    <dbReference type="NCBI Taxonomy" id="51239"/>
    <lineage>
        <taxon>Eukaryota</taxon>
        <taxon>Viridiplantae</taxon>
        <taxon>Streptophyta</taxon>
        <taxon>Embryophyta</taxon>
        <taxon>Tracheophyta</taxon>
        <taxon>Spermatophyta</taxon>
        <taxon>Magnoliopsida</taxon>
        <taxon>Liliopsida</taxon>
        <taxon>Asparagales</taxon>
        <taxon>Orchidaceae</taxon>
        <taxon>Vanilloideae</taxon>
        <taxon>Vanilleae</taxon>
        <taxon>Vanilla</taxon>
    </lineage>
</organism>
<protein>
    <submittedName>
        <fullName evidence="1">Uncharacterized protein</fullName>
    </submittedName>
</protein>
<comment type="caution">
    <text evidence="1">The sequence shown here is derived from an EMBL/GenBank/DDBJ whole genome shotgun (WGS) entry which is preliminary data.</text>
</comment>
<evidence type="ECO:0000313" key="1">
    <source>
        <dbReference type="EMBL" id="KAG0493129.1"/>
    </source>
</evidence>
<accession>A0A835RKH4</accession>